<reference evidence="4 5" key="1">
    <citation type="submission" date="2019-11" db="EMBL/GenBank/DDBJ databases">
        <title>Comparative genomics of hydrocarbon-degrading Desulfosarcina strains.</title>
        <authorList>
            <person name="Watanabe M."/>
            <person name="Kojima H."/>
            <person name="Fukui M."/>
        </authorList>
    </citation>
    <scope>NUCLEOTIDE SEQUENCE [LARGE SCALE GENOMIC DNA]</scope>
    <source>
        <strain evidence="5">oXyS1</strain>
    </source>
</reference>
<dbReference type="PROSITE" id="PS50110">
    <property type="entry name" value="RESPONSE_REGULATORY"/>
    <property type="match status" value="1"/>
</dbReference>
<dbReference type="EMBL" id="AP021879">
    <property type="protein sequence ID" value="BBO89418.1"/>
    <property type="molecule type" value="Genomic_DNA"/>
</dbReference>
<dbReference type="SUPFAM" id="SSF52172">
    <property type="entry name" value="CheY-like"/>
    <property type="match status" value="1"/>
</dbReference>
<accession>A0A5K8AAC9</accession>
<feature type="domain" description="Response regulatory" evidence="3">
    <location>
        <begin position="6"/>
        <end position="122"/>
    </location>
</feature>
<evidence type="ECO:0000313" key="4">
    <source>
        <dbReference type="EMBL" id="BBO89418.1"/>
    </source>
</evidence>
<proteinExistence type="predicted"/>
<dbReference type="Gene3D" id="3.40.50.2300">
    <property type="match status" value="1"/>
</dbReference>
<evidence type="ECO:0000259" key="3">
    <source>
        <dbReference type="PROSITE" id="PS50110"/>
    </source>
</evidence>
<dbReference type="AlphaFoldDB" id="A0A5K8AAC9"/>
<gene>
    <name evidence="4" type="ORF">DSCOOX_25980</name>
</gene>
<feature type="modified residue" description="4-aspartylphosphate" evidence="2">
    <location>
        <position position="55"/>
    </location>
</feature>
<dbReference type="InterPro" id="IPR011006">
    <property type="entry name" value="CheY-like_superfamily"/>
</dbReference>
<name>A0A5K8AAC9_9BACT</name>
<keyword evidence="5" id="KW-1185">Reference proteome</keyword>
<dbReference type="Proteomes" id="UP000422108">
    <property type="component" value="Chromosome"/>
</dbReference>
<dbReference type="GO" id="GO:0000160">
    <property type="term" value="P:phosphorelay signal transduction system"/>
    <property type="evidence" value="ECO:0007669"/>
    <property type="project" value="InterPro"/>
</dbReference>
<evidence type="ECO:0000256" key="2">
    <source>
        <dbReference type="PROSITE-ProRule" id="PRU00169"/>
    </source>
</evidence>
<evidence type="ECO:0000256" key="1">
    <source>
        <dbReference type="ARBA" id="ARBA00022553"/>
    </source>
</evidence>
<dbReference type="SMART" id="SM00448">
    <property type="entry name" value="REC"/>
    <property type="match status" value="1"/>
</dbReference>
<keyword evidence="1 2" id="KW-0597">Phosphoprotein</keyword>
<dbReference type="PANTHER" id="PTHR44591">
    <property type="entry name" value="STRESS RESPONSE REGULATOR PROTEIN 1"/>
    <property type="match status" value="1"/>
</dbReference>
<protein>
    <recommendedName>
        <fullName evidence="3">Response regulatory domain-containing protein</fullName>
    </recommendedName>
</protein>
<dbReference type="PANTHER" id="PTHR44591:SF21">
    <property type="entry name" value="TWO-COMPONENT RESPONSE REGULATOR"/>
    <property type="match status" value="1"/>
</dbReference>
<dbReference type="Pfam" id="PF00072">
    <property type="entry name" value="Response_reg"/>
    <property type="match status" value="1"/>
</dbReference>
<dbReference type="RefSeq" id="WP_155310621.1">
    <property type="nucleotide sequence ID" value="NZ_AP021879.1"/>
</dbReference>
<sequence length="125" mass="14178">MSSAIRVLVVDDEPSIRNSLVEFLEDFEFDVFAADSAENALDLIARFPIDVAIVDIRLPKLDGDSLILQAYQLRPNMRFLIHTGSVEYKLDQDLRDLGVTPEHVFLKPQMNLSVFRDAIAKLMKS</sequence>
<dbReference type="InterPro" id="IPR001789">
    <property type="entry name" value="Sig_transdc_resp-reg_receiver"/>
</dbReference>
<organism evidence="4 5">
    <name type="scientific">Desulfosarcina ovata subsp. ovata</name>
    <dbReference type="NCBI Taxonomy" id="2752305"/>
    <lineage>
        <taxon>Bacteria</taxon>
        <taxon>Pseudomonadati</taxon>
        <taxon>Thermodesulfobacteriota</taxon>
        <taxon>Desulfobacteria</taxon>
        <taxon>Desulfobacterales</taxon>
        <taxon>Desulfosarcinaceae</taxon>
        <taxon>Desulfosarcina</taxon>
    </lineage>
</organism>
<dbReference type="InterPro" id="IPR050595">
    <property type="entry name" value="Bact_response_regulator"/>
</dbReference>
<evidence type="ECO:0000313" key="5">
    <source>
        <dbReference type="Proteomes" id="UP000422108"/>
    </source>
</evidence>